<reference evidence="2" key="1">
    <citation type="submission" date="2023-07" db="EMBL/GenBank/DDBJ databases">
        <title>Sorghum-associated microbial communities from plants grown in Nebraska, USA.</title>
        <authorList>
            <person name="Schachtman D."/>
        </authorList>
    </citation>
    <scope>NUCLEOTIDE SEQUENCE</scope>
    <source>
        <strain evidence="2">1457</strain>
    </source>
</reference>
<dbReference type="Proteomes" id="UP001265315">
    <property type="component" value="Unassembled WGS sequence"/>
</dbReference>
<evidence type="ECO:0000313" key="3">
    <source>
        <dbReference type="Proteomes" id="UP001265315"/>
    </source>
</evidence>
<accession>A0AAW8M0X3</accession>
<dbReference type="SUPFAM" id="SSF47240">
    <property type="entry name" value="Ferritin-like"/>
    <property type="match status" value="1"/>
</dbReference>
<dbReference type="InterPro" id="IPR012347">
    <property type="entry name" value="Ferritin-like"/>
</dbReference>
<dbReference type="CDD" id="cd00657">
    <property type="entry name" value="Ferritin_like"/>
    <property type="match status" value="1"/>
</dbReference>
<organism evidence="2 3">
    <name type="scientific">Agrobacterium tumefaciens</name>
    <dbReference type="NCBI Taxonomy" id="358"/>
    <lineage>
        <taxon>Bacteria</taxon>
        <taxon>Pseudomonadati</taxon>
        <taxon>Pseudomonadota</taxon>
        <taxon>Alphaproteobacteria</taxon>
        <taxon>Hyphomicrobiales</taxon>
        <taxon>Rhizobiaceae</taxon>
        <taxon>Rhizobium/Agrobacterium group</taxon>
        <taxon>Agrobacterium</taxon>
        <taxon>Agrobacterium tumefaciens complex</taxon>
    </lineage>
</organism>
<comment type="caution">
    <text evidence="2">The sequence shown here is derived from an EMBL/GenBank/DDBJ whole genome shotgun (WGS) entry which is preliminary data.</text>
</comment>
<gene>
    <name evidence="2" type="ORF">J2W61_004664</name>
</gene>
<sequence length="219" mass="24219">MPDPVPAARAPAAERIKGRDFLSAAAVSARALQPVGRHFLNVRIRTGVLQMELKQASSVPRPVKPPEEDMMVTMVGNEADIKDLVRNLLYLEHDAIAAYDSCTQRLESRELASQMAAFKEDHLQHVRVLTEIALELGIKAPIEGDLKQMLTTGKIALADLMGDRAILKAMKTNEDDTVTAYERAARHEGAIPATKAFFLTAHQDEEKHRAWMDSAARTL</sequence>
<dbReference type="RefSeq" id="WP_373427970.1">
    <property type="nucleotide sequence ID" value="NZ_JAGIPM010000007.1"/>
</dbReference>
<dbReference type="Pfam" id="PF09537">
    <property type="entry name" value="DUF2383"/>
    <property type="match status" value="1"/>
</dbReference>
<dbReference type="AlphaFoldDB" id="A0AAW8M0X3"/>
<feature type="domain" description="DUF2383" evidence="1">
    <location>
        <begin position="86"/>
        <end position="185"/>
    </location>
</feature>
<name>A0AAW8M0X3_AGRTU</name>
<evidence type="ECO:0000313" key="2">
    <source>
        <dbReference type="EMBL" id="MDR6704789.1"/>
    </source>
</evidence>
<dbReference type="InterPro" id="IPR009078">
    <property type="entry name" value="Ferritin-like_SF"/>
</dbReference>
<protein>
    <submittedName>
        <fullName evidence="2">Rubrerythrin</fullName>
    </submittedName>
</protein>
<proteinExistence type="predicted"/>
<dbReference type="GeneID" id="97368136"/>
<evidence type="ECO:0000259" key="1">
    <source>
        <dbReference type="Pfam" id="PF09537"/>
    </source>
</evidence>
<dbReference type="Gene3D" id="1.20.1260.10">
    <property type="match status" value="1"/>
</dbReference>
<dbReference type="EMBL" id="JAVDSW010000006">
    <property type="protein sequence ID" value="MDR6704789.1"/>
    <property type="molecule type" value="Genomic_DNA"/>
</dbReference>
<dbReference type="InterPro" id="IPR019052">
    <property type="entry name" value="DUF2383"/>
</dbReference>